<evidence type="ECO:0000256" key="2">
    <source>
        <dbReference type="ARBA" id="ARBA00022448"/>
    </source>
</evidence>
<dbReference type="SUPFAM" id="SSF56935">
    <property type="entry name" value="Porins"/>
    <property type="match status" value="1"/>
</dbReference>
<keyword evidence="6 7" id="KW-0998">Cell outer membrane</keyword>
<organism evidence="10 11">
    <name type="scientific">Parapedobacter deserti</name>
    <dbReference type="NCBI Taxonomy" id="1912957"/>
    <lineage>
        <taxon>Bacteria</taxon>
        <taxon>Pseudomonadati</taxon>
        <taxon>Bacteroidota</taxon>
        <taxon>Sphingobacteriia</taxon>
        <taxon>Sphingobacteriales</taxon>
        <taxon>Sphingobacteriaceae</taxon>
        <taxon>Parapedobacter</taxon>
    </lineage>
</organism>
<dbReference type="Proteomes" id="UP001595526">
    <property type="component" value="Unassembled WGS sequence"/>
</dbReference>
<evidence type="ECO:0000256" key="6">
    <source>
        <dbReference type="ARBA" id="ARBA00023237"/>
    </source>
</evidence>
<dbReference type="InterPro" id="IPR023997">
    <property type="entry name" value="TonB-dep_OMP_SusC/RagA_CS"/>
</dbReference>
<dbReference type="NCBIfam" id="TIGR04057">
    <property type="entry name" value="SusC_RagA_signa"/>
    <property type="match status" value="1"/>
</dbReference>
<feature type="transmembrane region" description="Helical" evidence="8">
    <location>
        <begin position="21"/>
        <end position="41"/>
    </location>
</feature>
<evidence type="ECO:0000256" key="4">
    <source>
        <dbReference type="ARBA" id="ARBA00022692"/>
    </source>
</evidence>
<dbReference type="Pfam" id="PF07715">
    <property type="entry name" value="Plug"/>
    <property type="match status" value="1"/>
</dbReference>
<name>A0ABV7JM09_9SPHI</name>
<evidence type="ECO:0000256" key="1">
    <source>
        <dbReference type="ARBA" id="ARBA00004571"/>
    </source>
</evidence>
<proteinExistence type="inferred from homology"/>
<keyword evidence="11" id="KW-1185">Reference proteome</keyword>
<dbReference type="RefSeq" id="WP_379022680.1">
    <property type="nucleotide sequence ID" value="NZ_JBHRTA010000035.1"/>
</dbReference>
<dbReference type="InterPro" id="IPR023996">
    <property type="entry name" value="TonB-dep_OMP_SusC/RagA"/>
</dbReference>
<dbReference type="NCBIfam" id="TIGR04056">
    <property type="entry name" value="OMP_RagA_SusC"/>
    <property type="match status" value="1"/>
</dbReference>
<keyword evidence="3 7" id="KW-1134">Transmembrane beta strand</keyword>
<gene>
    <name evidence="10" type="ORF">ACFOET_11450</name>
</gene>
<keyword evidence="4 7" id="KW-0812">Transmembrane</keyword>
<comment type="caution">
    <text evidence="10">The sequence shown here is derived from an EMBL/GenBank/DDBJ whole genome shotgun (WGS) entry which is preliminary data.</text>
</comment>
<keyword evidence="8" id="KW-1133">Transmembrane helix</keyword>
<keyword evidence="2 7" id="KW-0813">Transport</keyword>
<dbReference type="InterPro" id="IPR036942">
    <property type="entry name" value="Beta-barrel_TonB_sf"/>
</dbReference>
<dbReference type="EMBL" id="JBHRTA010000035">
    <property type="protein sequence ID" value="MFC3198227.1"/>
    <property type="molecule type" value="Genomic_DNA"/>
</dbReference>
<feature type="domain" description="TonB-dependent receptor plug" evidence="9">
    <location>
        <begin position="80"/>
        <end position="184"/>
    </location>
</feature>
<dbReference type="InterPro" id="IPR012910">
    <property type="entry name" value="Plug_dom"/>
</dbReference>
<dbReference type="Gene3D" id="2.170.130.10">
    <property type="entry name" value="TonB-dependent receptor, plug domain"/>
    <property type="match status" value="1"/>
</dbReference>
<evidence type="ECO:0000313" key="11">
    <source>
        <dbReference type="Proteomes" id="UP001595526"/>
    </source>
</evidence>
<accession>A0ABV7JM09</accession>
<comment type="subcellular location">
    <subcellularLocation>
        <location evidence="1 7">Cell outer membrane</location>
        <topology evidence="1 7">Multi-pass membrane protein</topology>
    </subcellularLocation>
</comment>
<keyword evidence="5 7" id="KW-0472">Membrane</keyword>
<comment type="similarity">
    <text evidence="7">Belongs to the TonB-dependent receptor family.</text>
</comment>
<sequence>MERILRIREGYSFSKHKLKRTYIQYFSLLAVATIMCLYAHAQRPEPSGPAPLGIDTVSNNRDTIAIEEVQVSTGYQRIPKERATGSFVQIDSKLLNRRISTTIIERLDAIAPGLQSDNRTGNQRLNIRGLSSFSGTGGSPLIVVDNFPYEGDINNINPNDVESVTLLKDAAAASIWGSRAGNGVIVITMKKAAREGAFSLSAAANTTVSAKPDFFYHPRMATSDFIDVEMMLFEKGHYDQNLNSANARSFVFSPVVELLHGAQQGTISEMEALAQIDDLRTIDYRNDLSNYFYRTAINQQYSLNASGGNRVVSYMLSLGYDNNIANRKGSGLNRFTLRSANTIRPTDRLTLQTTLVYTRSGSESSPGLATFPINPGGGKTQLYPYARLVDDDGNALVIPRNYNSGYVDTAGHGQLLDWTYRPYEDFRYTRIDAGLQHFNAGLTVNYRLADGLEVEAYYNHERQSDLQQINYMEESFYARDLINRFSQVDGENVKRIIPLGDILNTTNGSMFTHRARGQLNFDRTFGSKHRAVAFLGGELSHRETDAYGFQVYGYKRDILTFSHVDYVNAYPIYDGLAGNAFIPKSGDFSGGVRRFVSLYANGAYTYDRRYIVSVSARRDGSNVFGVKTNQKWKPLWSTGLSWNISEEQFIKEVDWINLLKLRTTYGHSGNVGTGANIHPIIAYASSGARLTNLPYALITFPPNPNLRWEDIRTINYGLDFSLFGYALSGSVECFDKKASDLITADPLDPTTGFNTAERNVGEIRNKGLDVQLDGRFKTGAVEWRTTVALSAVKNTVAKFYGNPAANSQYVSNAGNALNPVLDRSLYPVFSYRFAGLDPANGDPLGIYGGEQSTDYSRLLNDSLQNLVYHGTALPPYYGFWRGNVSWKGFEFSFSISYKFGHYFQKETINYYSLFNSWNGHADYALRWQNPGDEQHTTVPSMVYPVSSNRENFYARSEANIERADLIRLQDLRLAYAFGVGTSRKRPIGLSCYLSANNVGLLWSATDSGIDPDYNGMPPQTGYSFGLNVNF</sequence>
<dbReference type="Gene3D" id="2.40.170.20">
    <property type="entry name" value="TonB-dependent receptor, beta-barrel domain"/>
    <property type="match status" value="1"/>
</dbReference>
<dbReference type="InterPro" id="IPR039426">
    <property type="entry name" value="TonB-dep_rcpt-like"/>
</dbReference>
<reference evidence="11" key="1">
    <citation type="journal article" date="2019" name="Int. J. Syst. Evol. Microbiol.">
        <title>The Global Catalogue of Microorganisms (GCM) 10K type strain sequencing project: providing services to taxonomists for standard genome sequencing and annotation.</title>
        <authorList>
            <consortium name="The Broad Institute Genomics Platform"/>
            <consortium name="The Broad Institute Genome Sequencing Center for Infectious Disease"/>
            <person name="Wu L."/>
            <person name="Ma J."/>
        </authorList>
    </citation>
    <scope>NUCLEOTIDE SEQUENCE [LARGE SCALE GENOMIC DNA]</scope>
    <source>
        <strain evidence="11">KCTC 52416</strain>
    </source>
</reference>
<protein>
    <submittedName>
        <fullName evidence="10">SusC/RagA family TonB-linked outer membrane protein</fullName>
    </submittedName>
</protein>
<dbReference type="PROSITE" id="PS52016">
    <property type="entry name" value="TONB_DEPENDENT_REC_3"/>
    <property type="match status" value="1"/>
</dbReference>
<evidence type="ECO:0000256" key="3">
    <source>
        <dbReference type="ARBA" id="ARBA00022452"/>
    </source>
</evidence>
<evidence type="ECO:0000313" key="10">
    <source>
        <dbReference type="EMBL" id="MFC3198227.1"/>
    </source>
</evidence>
<dbReference type="InterPro" id="IPR037066">
    <property type="entry name" value="Plug_dom_sf"/>
</dbReference>
<evidence type="ECO:0000256" key="8">
    <source>
        <dbReference type="SAM" id="Phobius"/>
    </source>
</evidence>
<evidence type="ECO:0000256" key="7">
    <source>
        <dbReference type="PROSITE-ProRule" id="PRU01360"/>
    </source>
</evidence>
<evidence type="ECO:0000256" key="5">
    <source>
        <dbReference type="ARBA" id="ARBA00023136"/>
    </source>
</evidence>
<evidence type="ECO:0000259" key="9">
    <source>
        <dbReference type="Pfam" id="PF07715"/>
    </source>
</evidence>